<evidence type="ECO:0000313" key="2">
    <source>
        <dbReference type="EMBL" id="PNG26216.1"/>
    </source>
</evidence>
<name>A0A2J7THI1_METSI</name>
<protein>
    <submittedName>
        <fullName evidence="2">Uncharacterized protein</fullName>
    </submittedName>
</protein>
<proteinExistence type="predicted"/>
<evidence type="ECO:0000313" key="3">
    <source>
        <dbReference type="Proteomes" id="UP000236286"/>
    </source>
</evidence>
<reference evidence="2 3" key="1">
    <citation type="submission" date="2017-10" db="EMBL/GenBank/DDBJ databases">
        <title>Genome announcement of Methylocella silvestris TVC from permafrost.</title>
        <authorList>
            <person name="Wang J."/>
            <person name="Geng K."/>
            <person name="Ul-Haque F."/>
            <person name="Crombie A.T."/>
            <person name="Street L.E."/>
            <person name="Wookey P.A."/>
            <person name="Murrell J.C."/>
            <person name="Pratscher J."/>
        </authorList>
    </citation>
    <scope>NUCLEOTIDE SEQUENCE [LARGE SCALE GENOMIC DNA]</scope>
    <source>
        <strain evidence="2 3">TVC</strain>
    </source>
</reference>
<dbReference type="Proteomes" id="UP000236286">
    <property type="component" value="Unassembled WGS sequence"/>
</dbReference>
<dbReference type="EMBL" id="PDZR01000008">
    <property type="protein sequence ID" value="PNG26216.1"/>
    <property type="molecule type" value="Genomic_DNA"/>
</dbReference>
<feature type="compositionally biased region" description="Basic and acidic residues" evidence="1">
    <location>
        <begin position="138"/>
        <end position="149"/>
    </location>
</feature>
<dbReference type="AlphaFoldDB" id="A0A2J7THI1"/>
<comment type="caution">
    <text evidence="2">The sequence shown here is derived from an EMBL/GenBank/DDBJ whole genome shotgun (WGS) entry which is preliminary data.</text>
</comment>
<dbReference type="OrthoDB" id="8450344at2"/>
<gene>
    <name evidence="2" type="ORF">CR492_08810</name>
</gene>
<feature type="region of interest" description="Disordered" evidence="1">
    <location>
        <begin position="133"/>
        <end position="154"/>
    </location>
</feature>
<accession>A0A2J7THI1</accession>
<dbReference type="RefSeq" id="WP_102843384.1">
    <property type="nucleotide sequence ID" value="NZ_PDZR01000008.1"/>
</dbReference>
<evidence type="ECO:0000256" key="1">
    <source>
        <dbReference type="SAM" id="MobiDB-lite"/>
    </source>
</evidence>
<sequence length="630" mass="64033">MTDNAFAAKLAARKAAAATPAPVDPVAAKIAARRAELAGAPKAATETGKDVSAPANPFAAELAARKSAPADPAAPKTWADTAKDAAASFGSGVSLGSSELLQLPVTALRGIKNGLNYGADKIEDAARSVVGAPLSDQARADRESTRQSHDLVGQAQDAARGALTSYLHKPETKTGEYAASVGAALPGAALMPARSAAETALNAVRFGVPSGLGSEAGGQMAKGSKYEPAARAAGGALGALVGPGLVEGASRVVSPIDTPAARLPAIDVMRREGIPLTAGQATGSKPLKWMESAISDLPFAGGGANRITEAQREAFTQAGLRRMGVAPVEGQLATPETMRQGAQALRDEFNDLSSRNVMINDAQLRSDLRGARTAYDQAAIPAQQRPVVGNTIGDLLAEPWGVHGERYQNTRSSLSKQAEGLRFADPPSADALRAVRDAMDAAMRRSISPQDARAWDDARQRYGNMKTLEKAMGGAGEQTAQGVLSPTKLRAAASAGNAKPGYVRGNSDLGELARAGETVLAPLPQSGTAPRQAVMHSLQSGGAVGAALSGHPIAAAAGVIGPAVAGRALMSPVVQAYLRNRAASGVRGIPTAPQLAAGVANGAVANSALAPSGLSGLSDLFAPQRKAYAR</sequence>
<organism evidence="2 3">
    <name type="scientific">Methylocella silvestris</name>
    <dbReference type="NCBI Taxonomy" id="199596"/>
    <lineage>
        <taxon>Bacteria</taxon>
        <taxon>Pseudomonadati</taxon>
        <taxon>Pseudomonadota</taxon>
        <taxon>Alphaproteobacteria</taxon>
        <taxon>Hyphomicrobiales</taxon>
        <taxon>Beijerinckiaceae</taxon>
        <taxon>Methylocella</taxon>
    </lineage>
</organism>